<evidence type="ECO:0000256" key="5">
    <source>
        <dbReference type="ARBA" id="ARBA00023242"/>
    </source>
</evidence>
<keyword evidence="5" id="KW-0539">Nucleus</keyword>
<dbReference type="GeneID" id="27721388"/>
<dbReference type="PROSITE" id="PS50048">
    <property type="entry name" value="ZN2_CY6_FUNGAL_2"/>
    <property type="match status" value="1"/>
</dbReference>
<feature type="domain" description="Zn(2)-C6 fungal-type" evidence="6">
    <location>
        <begin position="63"/>
        <end position="95"/>
    </location>
</feature>
<dbReference type="RefSeq" id="XP_016644745.1">
    <property type="nucleotide sequence ID" value="XM_016785369.1"/>
</dbReference>
<proteinExistence type="predicted"/>
<evidence type="ECO:0000313" key="7">
    <source>
        <dbReference type="EMBL" id="KEZ44946.1"/>
    </source>
</evidence>
<name>A0A084GC84_PSEDA</name>
<evidence type="ECO:0000256" key="2">
    <source>
        <dbReference type="ARBA" id="ARBA00022723"/>
    </source>
</evidence>
<dbReference type="GO" id="GO:0006351">
    <property type="term" value="P:DNA-templated transcription"/>
    <property type="evidence" value="ECO:0007669"/>
    <property type="project" value="InterPro"/>
</dbReference>
<dbReference type="GO" id="GO:0000981">
    <property type="term" value="F:DNA-binding transcription factor activity, RNA polymerase II-specific"/>
    <property type="evidence" value="ECO:0007669"/>
    <property type="project" value="InterPro"/>
</dbReference>
<sequence length="637" mass="72422">MEDKNSCQPNSIFELALTLMSSTSDNGERVDLAEYKANVIFFYGIGTFGNRKHERVTTMPRVACKECRERKLKCIVPITGQDCHRCSHRNVPCSLNPRRPRPPRTSPIVSVLEASAYSVEPALPAPDSNGGQHMIQAPLSRAAVVGGTVPLASYHSALDVGSGSAAELLREGELTQSLLLLYFDNFGDIHFMFDQISLLRQYALGTVPNVILLSMMALGVRYSHAPFRDPSMRMHWGEPLFQEARQLLKDGFDDGSLTMAQAYVLQATYHLTFGGTRKAWIYLNNARILLSLLRLPAGLPEDESDPLQAEMARRLVATVALMDHLFLPFLDIERPMIRLKPLPQLFNYDEFDALRTRSHNASPASAGPNLMQEILVLSDTFFNACRNCKTQGYPQEERWSSVVSSLATWRERLPGELEDSDANLETHRLKFTLRPFVFLHMLYHHTWQLVLLDQLEWTTEVLRDGTSPSHPQVLVLYDHAAWVADMTCRLWEVARLDLHNSCFGLIVIITQTILVHRLLSSSELEEKIATQSKMRSLRDCMIRVKDHCRLFNWVFHQSEWLLRVCGQEGFWKNDKWTTVLNDQLRTLGTRFERLNLQTAGRRGDLESLADAQSQADHFQNALPRILREGFISPAYGE</sequence>
<dbReference type="InterPro" id="IPR050815">
    <property type="entry name" value="TF_fung"/>
</dbReference>
<dbReference type="HOGENOM" id="CLU_506415_0_0_1"/>
<dbReference type="VEuPathDB" id="FungiDB:SAPIO_CDS2316"/>
<dbReference type="OrthoDB" id="2740448at2759"/>
<dbReference type="InterPro" id="IPR036864">
    <property type="entry name" value="Zn2-C6_fun-type_DNA-bd_sf"/>
</dbReference>
<dbReference type="SUPFAM" id="SSF57701">
    <property type="entry name" value="Zn2/Cys6 DNA-binding domain"/>
    <property type="match status" value="1"/>
</dbReference>
<dbReference type="AlphaFoldDB" id="A0A084GC84"/>
<gene>
    <name evidence="7" type="ORF">SAPIO_CDS2316</name>
</gene>
<evidence type="ECO:0000313" key="8">
    <source>
        <dbReference type="Proteomes" id="UP000028545"/>
    </source>
</evidence>
<organism evidence="7 8">
    <name type="scientific">Pseudallescheria apiosperma</name>
    <name type="common">Scedosporium apiospermum</name>
    <dbReference type="NCBI Taxonomy" id="563466"/>
    <lineage>
        <taxon>Eukaryota</taxon>
        <taxon>Fungi</taxon>
        <taxon>Dikarya</taxon>
        <taxon>Ascomycota</taxon>
        <taxon>Pezizomycotina</taxon>
        <taxon>Sordariomycetes</taxon>
        <taxon>Hypocreomycetidae</taxon>
        <taxon>Microascales</taxon>
        <taxon>Microascaceae</taxon>
        <taxon>Scedosporium</taxon>
    </lineage>
</organism>
<evidence type="ECO:0000259" key="6">
    <source>
        <dbReference type="PROSITE" id="PS50048"/>
    </source>
</evidence>
<evidence type="ECO:0000256" key="4">
    <source>
        <dbReference type="ARBA" id="ARBA00023163"/>
    </source>
</evidence>
<evidence type="ECO:0000256" key="1">
    <source>
        <dbReference type="ARBA" id="ARBA00004123"/>
    </source>
</evidence>
<dbReference type="GO" id="GO:0008270">
    <property type="term" value="F:zinc ion binding"/>
    <property type="evidence" value="ECO:0007669"/>
    <property type="project" value="InterPro"/>
</dbReference>
<dbReference type="EMBL" id="JOWA01000086">
    <property type="protein sequence ID" value="KEZ44946.1"/>
    <property type="molecule type" value="Genomic_DNA"/>
</dbReference>
<dbReference type="PANTHER" id="PTHR47338">
    <property type="entry name" value="ZN(II)2CYS6 TRANSCRIPTION FACTOR (EUROFUNG)-RELATED"/>
    <property type="match status" value="1"/>
</dbReference>
<dbReference type="Pfam" id="PF04082">
    <property type="entry name" value="Fungal_trans"/>
    <property type="match status" value="1"/>
</dbReference>
<dbReference type="GO" id="GO:0003677">
    <property type="term" value="F:DNA binding"/>
    <property type="evidence" value="ECO:0007669"/>
    <property type="project" value="InterPro"/>
</dbReference>
<dbReference type="KEGG" id="sapo:SAPIO_CDS2316"/>
<protein>
    <recommendedName>
        <fullName evidence="6">Zn(2)-C6 fungal-type domain-containing protein</fullName>
    </recommendedName>
</protein>
<dbReference type="PROSITE" id="PS00463">
    <property type="entry name" value="ZN2_CY6_FUNGAL_1"/>
    <property type="match status" value="1"/>
</dbReference>
<dbReference type="InterPro" id="IPR007219">
    <property type="entry name" value="XnlR_reg_dom"/>
</dbReference>
<dbReference type="CDD" id="cd00067">
    <property type="entry name" value="GAL4"/>
    <property type="match status" value="1"/>
</dbReference>
<dbReference type="InterPro" id="IPR001138">
    <property type="entry name" value="Zn2Cys6_DnaBD"/>
</dbReference>
<dbReference type="PANTHER" id="PTHR47338:SF16">
    <property type="entry name" value="TRANSCRIPTION FACTOR, PUTATIVE (AFU_ORTHOLOGUE AFUA_2G09360)-RELATED"/>
    <property type="match status" value="1"/>
</dbReference>
<keyword evidence="4" id="KW-0804">Transcription</keyword>
<dbReference type="CDD" id="cd12148">
    <property type="entry name" value="fungal_TF_MHR"/>
    <property type="match status" value="1"/>
</dbReference>
<keyword evidence="2" id="KW-0479">Metal-binding</keyword>
<keyword evidence="8" id="KW-1185">Reference proteome</keyword>
<accession>A0A084GC84</accession>
<dbReference type="Pfam" id="PF00172">
    <property type="entry name" value="Zn_clus"/>
    <property type="match status" value="1"/>
</dbReference>
<comment type="caution">
    <text evidence="7">The sequence shown here is derived from an EMBL/GenBank/DDBJ whole genome shotgun (WGS) entry which is preliminary data.</text>
</comment>
<dbReference type="Proteomes" id="UP000028545">
    <property type="component" value="Unassembled WGS sequence"/>
</dbReference>
<evidence type="ECO:0000256" key="3">
    <source>
        <dbReference type="ARBA" id="ARBA00023015"/>
    </source>
</evidence>
<comment type="subcellular location">
    <subcellularLocation>
        <location evidence="1">Nucleus</location>
    </subcellularLocation>
</comment>
<dbReference type="GO" id="GO:0005634">
    <property type="term" value="C:nucleus"/>
    <property type="evidence" value="ECO:0007669"/>
    <property type="project" value="UniProtKB-SubCell"/>
</dbReference>
<dbReference type="SMART" id="SM00066">
    <property type="entry name" value="GAL4"/>
    <property type="match status" value="1"/>
</dbReference>
<reference evidence="7 8" key="1">
    <citation type="journal article" date="2014" name="Genome Announc.">
        <title>Draft genome sequence of the pathogenic fungus Scedosporium apiospermum.</title>
        <authorList>
            <person name="Vandeputte P."/>
            <person name="Ghamrawi S."/>
            <person name="Rechenmann M."/>
            <person name="Iltis A."/>
            <person name="Giraud S."/>
            <person name="Fleury M."/>
            <person name="Thornton C."/>
            <person name="Delhaes L."/>
            <person name="Meyer W."/>
            <person name="Papon N."/>
            <person name="Bouchara J.P."/>
        </authorList>
    </citation>
    <scope>NUCLEOTIDE SEQUENCE [LARGE SCALE GENOMIC DNA]</scope>
    <source>
        <strain evidence="7 8">IHEM 14462</strain>
    </source>
</reference>
<dbReference type="Gene3D" id="4.10.240.10">
    <property type="entry name" value="Zn(2)-C6 fungal-type DNA-binding domain"/>
    <property type="match status" value="1"/>
</dbReference>
<keyword evidence="3" id="KW-0805">Transcription regulation</keyword>